<evidence type="ECO:0000313" key="9">
    <source>
        <dbReference type="Proteomes" id="UP000182427"/>
    </source>
</evidence>
<dbReference type="GO" id="GO:0016020">
    <property type="term" value="C:membrane"/>
    <property type="evidence" value="ECO:0007669"/>
    <property type="project" value="TreeGrafter"/>
</dbReference>
<evidence type="ECO:0000256" key="6">
    <source>
        <dbReference type="ARBA" id="ARBA00023136"/>
    </source>
</evidence>
<name>A0A1G7ILQ2_9BACT</name>
<feature type="transmembrane region" description="Helical" evidence="7">
    <location>
        <begin position="244"/>
        <end position="264"/>
    </location>
</feature>
<organism evidence="8 9">
    <name type="scientific">Terriglobus roseus</name>
    <dbReference type="NCBI Taxonomy" id="392734"/>
    <lineage>
        <taxon>Bacteria</taxon>
        <taxon>Pseudomonadati</taxon>
        <taxon>Acidobacteriota</taxon>
        <taxon>Terriglobia</taxon>
        <taxon>Terriglobales</taxon>
        <taxon>Acidobacteriaceae</taxon>
        <taxon>Terriglobus</taxon>
    </lineage>
</organism>
<feature type="transmembrane region" description="Helical" evidence="7">
    <location>
        <begin position="360"/>
        <end position="381"/>
    </location>
</feature>
<dbReference type="InterPro" id="IPR051788">
    <property type="entry name" value="MFS_Transporter"/>
</dbReference>
<dbReference type="PANTHER" id="PTHR23514:SF3">
    <property type="entry name" value="BYPASS OF STOP CODON PROTEIN 6"/>
    <property type="match status" value="1"/>
</dbReference>
<dbReference type="RefSeq" id="WP_083344581.1">
    <property type="nucleotide sequence ID" value="NZ_LT629690.1"/>
</dbReference>
<evidence type="ECO:0000256" key="7">
    <source>
        <dbReference type="SAM" id="Phobius"/>
    </source>
</evidence>
<dbReference type="InterPro" id="IPR036259">
    <property type="entry name" value="MFS_trans_sf"/>
</dbReference>
<keyword evidence="6 7" id="KW-0472">Membrane</keyword>
<comment type="similarity">
    <text evidence="2">Belongs to the major facilitator superfamily.</text>
</comment>
<feature type="transmembrane region" description="Helical" evidence="7">
    <location>
        <begin position="168"/>
        <end position="188"/>
    </location>
</feature>
<dbReference type="GO" id="GO:0022857">
    <property type="term" value="F:transmembrane transporter activity"/>
    <property type="evidence" value="ECO:0007669"/>
    <property type="project" value="InterPro"/>
</dbReference>
<sequence length="391" mass="40594">MPALQAAPAERTPEPSLSLFHAAMLFSGFGTVFLGPVLPALAASAHATDSGSGLFFTAQFIGAFFGGITTSHRLYYCLVRGLAAATAGFLFLALCSGLHAGVLWDAAALVPLGFGVGQMLTSVNLLAAQRFQEQRSSALALINFTWSLGAVTAPFLLGSILSSISLPVVLGAVTVLFVIVLSWAAWSVRGGLSQEQEQTQQTKSQLPRTAFLSFAAMLLLYGGVETCLSGWITTFGTRYGNATLRISTLGATALWIGITGGRALAPLLLKFLRERVFLIATLSSATAIVALLSRSSGAMSITLLSALLGLSLAPWFPLVLSTMLGRGASARETGIIIALSGIGAAILPLLLGVVSRSTGSLRTALAIPITGLLLLILLAVFTRSSTHAKSV</sequence>
<keyword evidence="5 7" id="KW-1133">Transmembrane helix</keyword>
<reference evidence="8 9" key="1">
    <citation type="submission" date="2016-10" db="EMBL/GenBank/DDBJ databases">
        <authorList>
            <person name="de Groot N.N."/>
        </authorList>
    </citation>
    <scope>NUCLEOTIDE SEQUENCE [LARGE SCALE GENOMIC DNA]</scope>
    <source>
        <strain evidence="8 9">GAS232</strain>
    </source>
</reference>
<feature type="transmembrane region" description="Helical" evidence="7">
    <location>
        <begin position="209"/>
        <end position="232"/>
    </location>
</feature>
<feature type="transmembrane region" description="Helical" evidence="7">
    <location>
        <begin position="139"/>
        <end position="162"/>
    </location>
</feature>
<feature type="transmembrane region" description="Helical" evidence="7">
    <location>
        <begin position="276"/>
        <end position="293"/>
    </location>
</feature>
<dbReference type="AlphaFoldDB" id="A0A1G7ILQ2"/>
<dbReference type="EMBL" id="LT629690">
    <property type="protein sequence ID" value="SDF13662.1"/>
    <property type="molecule type" value="Genomic_DNA"/>
</dbReference>
<feature type="transmembrane region" description="Helical" evidence="7">
    <location>
        <begin position="333"/>
        <end position="354"/>
    </location>
</feature>
<dbReference type="InterPro" id="IPR011701">
    <property type="entry name" value="MFS"/>
</dbReference>
<evidence type="ECO:0000313" key="8">
    <source>
        <dbReference type="EMBL" id="SDF13662.1"/>
    </source>
</evidence>
<feature type="transmembrane region" description="Helical" evidence="7">
    <location>
        <begin position="108"/>
        <end position="127"/>
    </location>
</feature>
<dbReference type="GO" id="GO:0012505">
    <property type="term" value="C:endomembrane system"/>
    <property type="evidence" value="ECO:0007669"/>
    <property type="project" value="UniProtKB-SubCell"/>
</dbReference>
<dbReference type="OrthoDB" id="119473at2"/>
<evidence type="ECO:0000256" key="2">
    <source>
        <dbReference type="ARBA" id="ARBA00008335"/>
    </source>
</evidence>
<proteinExistence type="inferred from homology"/>
<feature type="transmembrane region" description="Helical" evidence="7">
    <location>
        <begin position="299"/>
        <end position="321"/>
    </location>
</feature>
<dbReference type="PANTHER" id="PTHR23514">
    <property type="entry name" value="BYPASS OF STOP CODON PROTEIN 6"/>
    <property type="match status" value="1"/>
</dbReference>
<evidence type="ECO:0000256" key="4">
    <source>
        <dbReference type="ARBA" id="ARBA00022692"/>
    </source>
</evidence>
<gene>
    <name evidence="8" type="ORF">SAMN05444167_1497</name>
</gene>
<evidence type="ECO:0000256" key="1">
    <source>
        <dbReference type="ARBA" id="ARBA00004127"/>
    </source>
</evidence>
<evidence type="ECO:0000256" key="3">
    <source>
        <dbReference type="ARBA" id="ARBA00022448"/>
    </source>
</evidence>
<comment type="subcellular location">
    <subcellularLocation>
        <location evidence="1">Endomembrane system</location>
        <topology evidence="1">Multi-pass membrane protein</topology>
    </subcellularLocation>
</comment>
<feature type="transmembrane region" description="Helical" evidence="7">
    <location>
        <begin position="20"/>
        <end position="42"/>
    </location>
</feature>
<keyword evidence="3" id="KW-0813">Transport</keyword>
<keyword evidence="9" id="KW-1185">Reference proteome</keyword>
<feature type="transmembrane region" description="Helical" evidence="7">
    <location>
        <begin position="54"/>
        <end position="75"/>
    </location>
</feature>
<evidence type="ECO:0000256" key="5">
    <source>
        <dbReference type="ARBA" id="ARBA00022989"/>
    </source>
</evidence>
<dbReference type="Proteomes" id="UP000182427">
    <property type="component" value="Chromosome I"/>
</dbReference>
<dbReference type="Pfam" id="PF07690">
    <property type="entry name" value="MFS_1"/>
    <property type="match status" value="1"/>
</dbReference>
<dbReference type="Gene3D" id="1.20.1250.20">
    <property type="entry name" value="MFS general substrate transporter like domains"/>
    <property type="match status" value="2"/>
</dbReference>
<keyword evidence="4 7" id="KW-0812">Transmembrane</keyword>
<accession>A0A1G7ILQ2</accession>
<dbReference type="SUPFAM" id="SSF103473">
    <property type="entry name" value="MFS general substrate transporter"/>
    <property type="match status" value="1"/>
</dbReference>
<feature type="transmembrane region" description="Helical" evidence="7">
    <location>
        <begin position="82"/>
        <end position="102"/>
    </location>
</feature>
<protein>
    <submittedName>
        <fullName evidence="8">Fucose permease</fullName>
    </submittedName>
</protein>